<dbReference type="InterPro" id="IPR044144">
    <property type="entry name" value="SAF_UxaA/GarD"/>
</dbReference>
<evidence type="ECO:0000313" key="3">
    <source>
        <dbReference type="EMBL" id="MDO4841568.1"/>
    </source>
</evidence>
<dbReference type="GO" id="GO:0016829">
    <property type="term" value="F:lyase activity"/>
    <property type="evidence" value="ECO:0007669"/>
    <property type="project" value="UniProtKB-KW"/>
</dbReference>
<keyword evidence="1" id="KW-0456">Lyase</keyword>
<name>A0AA43RI03_9ACTN</name>
<evidence type="ECO:0000259" key="2">
    <source>
        <dbReference type="Pfam" id="PF08666"/>
    </source>
</evidence>
<reference evidence="3" key="1">
    <citation type="submission" date="2023-07" db="EMBL/GenBank/DDBJ databases">
        <title>Between Cages and Wild: Unraveling the Impact of Captivity on Animal Microbiomes and Antimicrobial Resistance.</title>
        <authorList>
            <person name="Schmartz G.P."/>
            <person name="Rehner J."/>
            <person name="Schuff M.J."/>
            <person name="Becker S.L."/>
            <person name="Kravczyk M."/>
            <person name="Gurevich A."/>
            <person name="Francke R."/>
            <person name="Mueller R."/>
            <person name="Keller V."/>
            <person name="Keller A."/>
        </authorList>
    </citation>
    <scope>NUCLEOTIDE SEQUENCE</scope>
    <source>
        <strain evidence="3">S12M_St_49</strain>
    </source>
</reference>
<dbReference type="Proteomes" id="UP001168575">
    <property type="component" value="Unassembled WGS sequence"/>
</dbReference>
<feature type="domain" description="SAF" evidence="2">
    <location>
        <begin position="21"/>
        <end position="64"/>
    </location>
</feature>
<comment type="caution">
    <text evidence="3">The sequence shown here is derived from an EMBL/GenBank/DDBJ whole genome shotgun (WGS) entry which is preliminary data.</text>
</comment>
<protein>
    <submittedName>
        <fullName evidence="3">UxaA family hydrolase</fullName>
    </submittedName>
</protein>
<dbReference type="CDD" id="cd11613">
    <property type="entry name" value="SAF_AH_GD"/>
    <property type="match status" value="1"/>
</dbReference>
<accession>A0AA43RI03</accession>
<dbReference type="EMBL" id="JAUMVS010000027">
    <property type="protein sequence ID" value="MDO4841568.1"/>
    <property type="molecule type" value="Genomic_DNA"/>
</dbReference>
<dbReference type="AlphaFoldDB" id="A0AA43RI03"/>
<dbReference type="Gene3D" id="2.30.130.110">
    <property type="match status" value="1"/>
</dbReference>
<organism evidence="3 4">
    <name type="scientific">Phoenicibacter congonensis</name>
    <dbReference type="NCBI Taxonomy" id="1944646"/>
    <lineage>
        <taxon>Bacteria</taxon>
        <taxon>Bacillati</taxon>
        <taxon>Actinomycetota</taxon>
        <taxon>Coriobacteriia</taxon>
        <taxon>Eggerthellales</taxon>
        <taxon>Eggerthellaceae</taxon>
        <taxon>Phoenicibacter</taxon>
    </lineage>
</organism>
<evidence type="ECO:0000313" key="4">
    <source>
        <dbReference type="Proteomes" id="UP001168575"/>
    </source>
</evidence>
<sequence>MKTFIHNEKDDVAVVLEETPEIPRFHKVALKDIAEGEDVFEYGEVIGHASKAIAKGELVHIHNLATNRW</sequence>
<dbReference type="InterPro" id="IPR013974">
    <property type="entry name" value="SAF"/>
</dbReference>
<proteinExistence type="predicted"/>
<keyword evidence="4" id="KW-1185">Reference proteome</keyword>
<gene>
    <name evidence="3" type="ORF">Q3982_02700</name>
</gene>
<dbReference type="GO" id="GO:0016787">
    <property type="term" value="F:hydrolase activity"/>
    <property type="evidence" value="ECO:0007669"/>
    <property type="project" value="UniProtKB-KW"/>
</dbReference>
<evidence type="ECO:0000256" key="1">
    <source>
        <dbReference type="ARBA" id="ARBA00023239"/>
    </source>
</evidence>
<dbReference type="Pfam" id="PF08666">
    <property type="entry name" value="SAF"/>
    <property type="match status" value="1"/>
</dbReference>
<keyword evidence="3" id="KW-0378">Hydrolase</keyword>